<dbReference type="Proteomes" id="UP000760860">
    <property type="component" value="Unassembled WGS sequence"/>
</dbReference>
<dbReference type="InterPro" id="IPR012337">
    <property type="entry name" value="RNaseH-like_sf"/>
</dbReference>
<dbReference type="Gene3D" id="3.30.420.10">
    <property type="entry name" value="Ribonuclease H-like superfamily/Ribonuclease H"/>
    <property type="match status" value="1"/>
</dbReference>
<dbReference type="InterPro" id="IPR050951">
    <property type="entry name" value="Retrovirus_Pol_polyprotein"/>
</dbReference>
<name>A0A8T1BTT2_9STRA</name>
<dbReference type="SUPFAM" id="SSF53098">
    <property type="entry name" value="Ribonuclease H-like"/>
    <property type="match status" value="1"/>
</dbReference>
<keyword evidence="2" id="KW-0732">Signal</keyword>
<reference evidence="3" key="1">
    <citation type="submission" date="2018-10" db="EMBL/GenBank/DDBJ databases">
        <title>Effector identification in a new, highly contiguous assembly of the strawberry crown rot pathogen Phytophthora cactorum.</title>
        <authorList>
            <person name="Armitage A.D."/>
            <person name="Nellist C.F."/>
            <person name="Bates H."/>
            <person name="Vickerstaff R.J."/>
            <person name="Harrison R.J."/>
        </authorList>
    </citation>
    <scope>NUCLEOTIDE SEQUENCE</scope>
    <source>
        <strain evidence="3">4040</strain>
        <strain evidence="4">P421</strain>
    </source>
</reference>
<accession>A0A8T1BTT2</accession>
<evidence type="ECO:0008006" key="6">
    <source>
        <dbReference type="Google" id="ProtNLM"/>
    </source>
</evidence>
<feature type="region of interest" description="Disordered" evidence="1">
    <location>
        <begin position="170"/>
        <end position="194"/>
    </location>
</feature>
<evidence type="ECO:0000256" key="2">
    <source>
        <dbReference type="SAM" id="SignalP"/>
    </source>
</evidence>
<gene>
    <name evidence="3" type="ORF">PC117_g19869</name>
    <name evidence="4" type="ORF">PC129_g14549</name>
</gene>
<evidence type="ECO:0000256" key="1">
    <source>
        <dbReference type="SAM" id="MobiDB-lite"/>
    </source>
</evidence>
<dbReference type="EMBL" id="RCMK01000890">
    <property type="protein sequence ID" value="KAG2908681.1"/>
    <property type="molecule type" value="Genomic_DNA"/>
</dbReference>
<comment type="caution">
    <text evidence="3">The sequence shown here is derived from an EMBL/GenBank/DDBJ whole genome shotgun (WGS) entry which is preliminary data.</text>
</comment>
<feature type="signal peptide" evidence="2">
    <location>
        <begin position="1"/>
        <end position="30"/>
    </location>
</feature>
<dbReference type="PANTHER" id="PTHR37984">
    <property type="entry name" value="PROTEIN CBG26694"/>
    <property type="match status" value="1"/>
</dbReference>
<evidence type="ECO:0000313" key="5">
    <source>
        <dbReference type="Proteomes" id="UP000736787"/>
    </source>
</evidence>
<evidence type="ECO:0000313" key="4">
    <source>
        <dbReference type="EMBL" id="KAG3214534.1"/>
    </source>
</evidence>
<dbReference type="PANTHER" id="PTHR37984:SF5">
    <property type="entry name" value="PROTEIN NYNRIN-LIKE"/>
    <property type="match status" value="1"/>
</dbReference>
<dbReference type="InterPro" id="IPR036397">
    <property type="entry name" value="RNaseH_sf"/>
</dbReference>
<feature type="chain" id="PRO_5044157281" description="Integrase catalytic domain-containing protein" evidence="2">
    <location>
        <begin position="31"/>
        <end position="208"/>
    </location>
</feature>
<organism evidence="3 5">
    <name type="scientific">Phytophthora cactorum</name>
    <dbReference type="NCBI Taxonomy" id="29920"/>
    <lineage>
        <taxon>Eukaryota</taxon>
        <taxon>Sar</taxon>
        <taxon>Stramenopiles</taxon>
        <taxon>Oomycota</taxon>
        <taxon>Peronosporomycetes</taxon>
        <taxon>Peronosporales</taxon>
        <taxon>Peronosporaceae</taxon>
        <taxon>Phytophthora</taxon>
    </lineage>
</organism>
<dbReference type="Proteomes" id="UP000736787">
    <property type="component" value="Unassembled WGS sequence"/>
</dbReference>
<evidence type="ECO:0000313" key="3">
    <source>
        <dbReference type="EMBL" id="KAG2908681.1"/>
    </source>
</evidence>
<dbReference type="VEuPathDB" id="FungiDB:PC110_g2584"/>
<protein>
    <recommendedName>
        <fullName evidence="6">Integrase catalytic domain-containing protein</fullName>
    </recommendedName>
</protein>
<sequence length="208" mass="24601">MDHNPALPRSHKWKTELLLWIDLFTGYVLAKASASRTAQTIAENYEEDSAYRPQANGTAEWMVQTLTRALKRYVADVNQKHWDEYAERLTFALNTAHDRNRGYTPFYLAHNWDTRSPLEASLPLGSTRRRACEPRRWRYIIQRQYQQARVQVSELLREVIEERVDQYNEGVHPPVYKDHDTSPPLTVRRKTKDKVHRDGLPTLRRCRK</sequence>
<dbReference type="AlphaFoldDB" id="A0A8T1BTT2"/>
<proteinExistence type="predicted"/>
<dbReference type="GO" id="GO:0003676">
    <property type="term" value="F:nucleic acid binding"/>
    <property type="evidence" value="ECO:0007669"/>
    <property type="project" value="InterPro"/>
</dbReference>
<dbReference type="EMBL" id="RCMV01000630">
    <property type="protein sequence ID" value="KAG3214534.1"/>
    <property type="molecule type" value="Genomic_DNA"/>
</dbReference>